<protein>
    <submittedName>
        <fullName evidence="1">Uncharacterized protein</fullName>
    </submittedName>
</protein>
<gene>
    <name evidence="1" type="ORF">RJ641_020984</name>
</gene>
<keyword evidence="2" id="KW-1185">Reference proteome</keyword>
<evidence type="ECO:0000313" key="1">
    <source>
        <dbReference type="EMBL" id="KAK6913663.1"/>
    </source>
</evidence>
<reference evidence="1 2" key="1">
    <citation type="submission" date="2023-12" db="EMBL/GenBank/DDBJ databases">
        <title>A high-quality genome assembly for Dillenia turbinata (Dilleniales).</title>
        <authorList>
            <person name="Chanderbali A."/>
        </authorList>
    </citation>
    <scope>NUCLEOTIDE SEQUENCE [LARGE SCALE GENOMIC DNA]</scope>
    <source>
        <strain evidence="1">LSX21</strain>
        <tissue evidence="1">Leaf</tissue>
    </source>
</reference>
<proteinExistence type="predicted"/>
<name>A0AAN8UN78_9MAGN</name>
<dbReference type="AlphaFoldDB" id="A0AAN8UN78"/>
<dbReference type="Proteomes" id="UP001370490">
    <property type="component" value="Unassembled WGS sequence"/>
</dbReference>
<comment type="caution">
    <text evidence="1">The sequence shown here is derived from an EMBL/GenBank/DDBJ whole genome shotgun (WGS) entry which is preliminary data.</text>
</comment>
<dbReference type="EMBL" id="JBAMMX010000026">
    <property type="protein sequence ID" value="KAK6913663.1"/>
    <property type="molecule type" value="Genomic_DNA"/>
</dbReference>
<organism evidence="1 2">
    <name type="scientific">Dillenia turbinata</name>
    <dbReference type="NCBI Taxonomy" id="194707"/>
    <lineage>
        <taxon>Eukaryota</taxon>
        <taxon>Viridiplantae</taxon>
        <taxon>Streptophyta</taxon>
        <taxon>Embryophyta</taxon>
        <taxon>Tracheophyta</taxon>
        <taxon>Spermatophyta</taxon>
        <taxon>Magnoliopsida</taxon>
        <taxon>eudicotyledons</taxon>
        <taxon>Gunneridae</taxon>
        <taxon>Pentapetalae</taxon>
        <taxon>Dilleniales</taxon>
        <taxon>Dilleniaceae</taxon>
        <taxon>Dillenia</taxon>
    </lineage>
</organism>
<accession>A0AAN8UN78</accession>
<evidence type="ECO:0000313" key="2">
    <source>
        <dbReference type="Proteomes" id="UP001370490"/>
    </source>
</evidence>
<sequence length="142" mass="15868">MSLSVPIRLALFPHADVEAFLAQVISPLSVMPSPSSQCWDIFASHMESSDSECLFYLLIRPSILGFSLNAIRLSLSRLSVRGETRLPVTLSNLYSQVRLRKKELPSGAKVVAITLDQVFALFDIMSGRERARERGVSRCRRS</sequence>